<evidence type="ECO:0000256" key="1">
    <source>
        <dbReference type="ARBA" id="ARBA00022908"/>
    </source>
</evidence>
<dbReference type="PANTHER" id="PTHR30461">
    <property type="entry name" value="DNA-INVERTASE FROM LAMBDOID PROPHAGE"/>
    <property type="match status" value="1"/>
</dbReference>
<dbReference type="Proteomes" id="UP000320643">
    <property type="component" value="Unassembled WGS sequence"/>
</dbReference>
<dbReference type="CDD" id="cd00338">
    <property type="entry name" value="Ser_Recombinase"/>
    <property type="match status" value="1"/>
</dbReference>
<comment type="caution">
    <text evidence="9">The sequence shown here is derived from an EMBL/GenBank/DDBJ whole genome shotgun (WGS) entry which is preliminary data.</text>
</comment>
<accession>A0A552V674</accession>
<dbReference type="GO" id="GO:0003677">
    <property type="term" value="F:DNA binding"/>
    <property type="evidence" value="ECO:0007669"/>
    <property type="project" value="UniProtKB-KW"/>
</dbReference>
<evidence type="ECO:0000256" key="4">
    <source>
        <dbReference type="PIRSR" id="PIRSR606118-50"/>
    </source>
</evidence>
<dbReference type="InterPro" id="IPR038109">
    <property type="entry name" value="DNA_bind_recomb_sf"/>
</dbReference>
<evidence type="ECO:0000259" key="7">
    <source>
        <dbReference type="PROSITE" id="PS51736"/>
    </source>
</evidence>
<dbReference type="GO" id="GO:0015074">
    <property type="term" value="P:DNA integration"/>
    <property type="evidence" value="ECO:0007669"/>
    <property type="project" value="UniProtKB-KW"/>
</dbReference>
<dbReference type="Gene3D" id="3.90.1750.20">
    <property type="entry name" value="Putative Large Serine Recombinase, Chain B, Domain 2"/>
    <property type="match status" value="1"/>
</dbReference>
<keyword evidence="10" id="KW-1185">Reference proteome</keyword>
<dbReference type="PROSITE" id="PS00397">
    <property type="entry name" value="RECOMBINASES_1"/>
    <property type="match status" value="1"/>
</dbReference>
<gene>
    <name evidence="9" type="ORF">FMM05_07090</name>
</gene>
<organism evidence="9 10">
    <name type="scientific">Flavobacterium zepuense</name>
    <dbReference type="NCBI Taxonomy" id="2593302"/>
    <lineage>
        <taxon>Bacteria</taxon>
        <taxon>Pseudomonadati</taxon>
        <taxon>Bacteroidota</taxon>
        <taxon>Flavobacteriia</taxon>
        <taxon>Flavobacteriales</taxon>
        <taxon>Flavobacteriaceae</taxon>
        <taxon>Flavobacterium</taxon>
    </lineage>
</organism>
<dbReference type="InterPro" id="IPR036162">
    <property type="entry name" value="Resolvase-like_N_sf"/>
</dbReference>
<dbReference type="Gene3D" id="3.40.50.1390">
    <property type="entry name" value="Resolvase, N-terminal catalytic domain"/>
    <property type="match status" value="1"/>
</dbReference>
<keyword evidence="2" id="KW-0238">DNA-binding</keyword>
<dbReference type="InterPro" id="IPR006118">
    <property type="entry name" value="Recombinase_CS"/>
</dbReference>
<dbReference type="PANTHER" id="PTHR30461:SF23">
    <property type="entry name" value="DNA RECOMBINASE-RELATED"/>
    <property type="match status" value="1"/>
</dbReference>
<keyword evidence="1" id="KW-0229">DNA integration</keyword>
<proteinExistence type="predicted"/>
<dbReference type="InterPro" id="IPR050639">
    <property type="entry name" value="SSR_resolvase"/>
</dbReference>
<dbReference type="EMBL" id="VJVZ01000003">
    <property type="protein sequence ID" value="TRW25980.1"/>
    <property type="molecule type" value="Genomic_DNA"/>
</dbReference>
<evidence type="ECO:0000256" key="2">
    <source>
        <dbReference type="ARBA" id="ARBA00023125"/>
    </source>
</evidence>
<dbReference type="SUPFAM" id="SSF53041">
    <property type="entry name" value="Resolvase-like"/>
    <property type="match status" value="1"/>
</dbReference>
<sequence>MKIADLYCRVSSDEQAKGYSLRSQEDLLRKYCGIHNIEVRKVIFEDHSAKSFNRPEWKAYLLEIKKNKGKTDLLLFLKWDRFSRNTGDAYQMINTLNKLGVDPQAVEQPLDLSVPENKLMLAFYLAAPQVENERRALNVIDGMRQAMKDGRYMGLAPVGYINKTDDSGTKSIVPMEPYAGIIRWAYEEIAKGVFNTEQVYKLARKKGFNKTKSLFWFAIRNPVYCGKIFVPKHKGDASHFVKALHEPLISEDLFYRVQDVLDGRKRNQYKTKIVSAPLLPLRGFLECPECGKLLTGSSSKGHTKYYAYYHCFGGCNFRFRADSANDQFLNELRRYIPREELADVFRVVVEQVWKGQTHDLQQDHKQLSKDIAALEEKLAYLRELLISKQIEPDDYREMKTGNSEKLERLKAKLAGLNQDKTDVRALLKQGIGNLMKLDCVYEAAEPELKRSIISSMFPEKMGFENNALRTGRVNEAAKIIYLINSELGKNKKGQNGNSSILSSEVGVAGRLRASANIYKSKCCIYL</sequence>
<name>A0A552V674_9FLAO</name>
<dbReference type="InterPro" id="IPR025827">
    <property type="entry name" value="Zn_ribbon_recom_dom"/>
</dbReference>
<feature type="active site" description="O-(5'-phospho-DNA)-serine intermediate" evidence="4 5">
    <location>
        <position position="11"/>
    </location>
</feature>
<keyword evidence="3" id="KW-0233">DNA recombination</keyword>
<dbReference type="GO" id="GO:0000150">
    <property type="term" value="F:DNA strand exchange activity"/>
    <property type="evidence" value="ECO:0007669"/>
    <property type="project" value="InterPro"/>
</dbReference>
<dbReference type="Pfam" id="PF13408">
    <property type="entry name" value="Zn_ribbon_recom"/>
    <property type="match status" value="1"/>
</dbReference>
<keyword evidence="6" id="KW-0175">Coiled coil</keyword>
<evidence type="ECO:0000256" key="3">
    <source>
        <dbReference type="ARBA" id="ARBA00023172"/>
    </source>
</evidence>
<dbReference type="Pfam" id="PF00239">
    <property type="entry name" value="Resolvase"/>
    <property type="match status" value="1"/>
</dbReference>
<dbReference type="PROSITE" id="PS51736">
    <property type="entry name" value="RECOMBINASES_3"/>
    <property type="match status" value="1"/>
</dbReference>
<dbReference type="PROSITE" id="PS51737">
    <property type="entry name" value="RECOMBINASE_DNA_BIND"/>
    <property type="match status" value="1"/>
</dbReference>
<reference evidence="9 10" key="1">
    <citation type="submission" date="2019-07" db="EMBL/GenBank/DDBJ databases">
        <title>Flavobacterium sp. nov., isolated from glacier ice.</title>
        <authorList>
            <person name="Liu Q."/>
            <person name="Xin Y.-H."/>
        </authorList>
    </citation>
    <scope>NUCLEOTIDE SEQUENCE [LARGE SCALE GENOMIC DNA]</scope>
    <source>
        <strain evidence="9 10">ZT4R6</strain>
    </source>
</reference>
<evidence type="ECO:0000313" key="9">
    <source>
        <dbReference type="EMBL" id="TRW25980.1"/>
    </source>
</evidence>
<dbReference type="Pfam" id="PF07508">
    <property type="entry name" value="Recombinase"/>
    <property type="match status" value="1"/>
</dbReference>
<evidence type="ECO:0000259" key="8">
    <source>
        <dbReference type="PROSITE" id="PS51737"/>
    </source>
</evidence>
<evidence type="ECO:0000313" key="10">
    <source>
        <dbReference type="Proteomes" id="UP000320643"/>
    </source>
</evidence>
<dbReference type="AlphaFoldDB" id="A0A552V674"/>
<feature type="domain" description="Resolvase/invertase-type recombinase catalytic" evidence="7">
    <location>
        <begin position="3"/>
        <end position="150"/>
    </location>
</feature>
<dbReference type="SMART" id="SM00857">
    <property type="entry name" value="Resolvase"/>
    <property type="match status" value="1"/>
</dbReference>
<dbReference type="InterPro" id="IPR011109">
    <property type="entry name" value="DNA_bind_recombinase_dom"/>
</dbReference>
<protein>
    <submittedName>
        <fullName evidence="9">Recombinase family protein</fullName>
    </submittedName>
</protein>
<dbReference type="RefSeq" id="WP_143372644.1">
    <property type="nucleotide sequence ID" value="NZ_VJVZ01000003.1"/>
</dbReference>
<dbReference type="InterPro" id="IPR006119">
    <property type="entry name" value="Resolv_N"/>
</dbReference>
<feature type="coiled-coil region" evidence="6">
    <location>
        <begin position="357"/>
        <end position="426"/>
    </location>
</feature>
<evidence type="ECO:0000256" key="6">
    <source>
        <dbReference type="SAM" id="Coils"/>
    </source>
</evidence>
<evidence type="ECO:0000256" key="5">
    <source>
        <dbReference type="PROSITE-ProRule" id="PRU10137"/>
    </source>
</evidence>
<feature type="domain" description="Recombinase" evidence="8">
    <location>
        <begin position="157"/>
        <end position="267"/>
    </location>
</feature>
<dbReference type="OrthoDB" id="9815006at2"/>